<feature type="compositionally biased region" description="Polar residues" evidence="1">
    <location>
        <begin position="175"/>
        <end position="187"/>
    </location>
</feature>
<accession>A0A0C3QF97</accession>
<dbReference type="Proteomes" id="UP000054248">
    <property type="component" value="Unassembled WGS sequence"/>
</dbReference>
<feature type="region of interest" description="Disordered" evidence="1">
    <location>
        <begin position="1090"/>
        <end position="1116"/>
    </location>
</feature>
<dbReference type="InterPro" id="IPR011430">
    <property type="entry name" value="UTP20_N"/>
</dbReference>
<dbReference type="PANTHER" id="PTHR17695:SF11">
    <property type="entry name" value="SMALL SUBUNIT PROCESSOME COMPONENT 20 HOMOLOG"/>
    <property type="match status" value="1"/>
</dbReference>
<feature type="compositionally biased region" description="Basic and acidic residues" evidence="1">
    <location>
        <begin position="2637"/>
        <end position="2651"/>
    </location>
</feature>
<dbReference type="Pfam" id="PF23099">
    <property type="entry name" value="UTP20_C"/>
    <property type="match status" value="1"/>
</dbReference>
<evidence type="ECO:0000259" key="4">
    <source>
        <dbReference type="Pfam" id="PF23099"/>
    </source>
</evidence>
<dbReference type="SUPFAM" id="SSF48371">
    <property type="entry name" value="ARM repeat"/>
    <property type="match status" value="2"/>
</dbReference>
<dbReference type="InterPro" id="IPR046523">
    <property type="entry name" value="UTP20_dom"/>
</dbReference>
<dbReference type="EMBL" id="KN822976">
    <property type="protein sequence ID" value="KIO30035.1"/>
    <property type="molecule type" value="Genomic_DNA"/>
</dbReference>
<proteinExistence type="predicted"/>
<evidence type="ECO:0000313" key="5">
    <source>
        <dbReference type="EMBL" id="KIO30035.1"/>
    </source>
</evidence>
<dbReference type="OrthoDB" id="360653at2759"/>
<gene>
    <name evidence="5" type="ORF">M407DRAFT_225741</name>
</gene>
<reference evidence="6" key="2">
    <citation type="submission" date="2015-01" db="EMBL/GenBank/DDBJ databases">
        <title>Evolutionary Origins and Diversification of the Mycorrhizal Mutualists.</title>
        <authorList>
            <consortium name="DOE Joint Genome Institute"/>
            <consortium name="Mycorrhizal Genomics Consortium"/>
            <person name="Kohler A."/>
            <person name="Kuo A."/>
            <person name="Nagy L.G."/>
            <person name="Floudas D."/>
            <person name="Copeland A."/>
            <person name="Barry K.W."/>
            <person name="Cichocki N."/>
            <person name="Veneault-Fourrey C."/>
            <person name="LaButti K."/>
            <person name="Lindquist E.A."/>
            <person name="Lipzen A."/>
            <person name="Lundell T."/>
            <person name="Morin E."/>
            <person name="Murat C."/>
            <person name="Riley R."/>
            <person name="Ohm R."/>
            <person name="Sun H."/>
            <person name="Tunlid A."/>
            <person name="Henrissat B."/>
            <person name="Grigoriev I.V."/>
            <person name="Hibbett D.S."/>
            <person name="Martin F."/>
        </authorList>
    </citation>
    <scope>NUCLEOTIDE SEQUENCE [LARGE SCALE GENOMIC DNA]</scope>
    <source>
        <strain evidence="6">MUT 4182</strain>
    </source>
</reference>
<dbReference type="Gene3D" id="1.25.10.10">
    <property type="entry name" value="Leucine-rich Repeat Variant"/>
    <property type="match status" value="1"/>
</dbReference>
<feature type="domain" description="U3 small nucleolar RNA-associated protein 20 N-terminal" evidence="2">
    <location>
        <begin position="864"/>
        <end position="1499"/>
    </location>
</feature>
<dbReference type="HOGENOM" id="CLU_000327_1_0_1"/>
<dbReference type="InterPro" id="IPR016024">
    <property type="entry name" value="ARM-type_fold"/>
</dbReference>
<organism evidence="5 6">
    <name type="scientific">Tulasnella calospora MUT 4182</name>
    <dbReference type="NCBI Taxonomy" id="1051891"/>
    <lineage>
        <taxon>Eukaryota</taxon>
        <taxon>Fungi</taxon>
        <taxon>Dikarya</taxon>
        <taxon>Basidiomycota</taxon>
        <taxon>Agaricomycotina</taxon>
        <taxon>Agaricomycetes</taxon>
        <taxon>Cantharellales</taxon>
        <taxon>Tulasnellaceae</taxon>
        <taxon>Tulasnella</taxon>
    </lineage>
</organism>
<dbReference type="GO" id="GO:0032040">
    <property type="term" value="C:small-subunit processome"/>
    <property type="evidence" value="ECO:0007669"/>
    <property type="project" value="TreeGrafter"/>
</dbReference>
<sequence>MSDSEGSYSDSQDIVQQYRAPRTKVGFPRRHLLEANLTDPLSPQWLRKSYHQQLKNVHVPSALATTALDFDVDETDSHFHESIQRWREISVQPSFISFASRAESMSRSFALLLHNWKAIVELWIQIVQVCEEEAITPLLDMLQNLAHDLRTTLLPSYPALLTAVLDILPSTNIQPTTADPSSSTQPPKSARPLPTPNTIKTLLTTLSSLFRYILLPNAKQLLHPSWLLVKQTMLSVVRRKGAGISGEEIERTLAEVWGGSVIRKLKGKEVQQEAVDLLVDACGEQAEGITWIWASAIQAPNGTIHPSAKALLSHLVERYLAEGDDEVVAAVVVLWRRILTAAINWTTSAKSFENISELMLEAYKREVGKDEEIDSSERVARMWKILAFVCSAKKGTRMQMKQISSLVSVTSSLSTLSSSPSSFSLPQLTSLTHFSSAVLLAGDMTTWNGPARQLTQILFSSFPLLALRLSAILSDLSWSGWSLVIAPQVGKVVVHLLKAKPDGQEEAGSSEALGLVSHLVKKGLLADVSESTRAEVAEWARATLDVEGGKWSLEREVDARNLSLISSLATWLPVDSLIDSTIGIIRHILDTFPTKEAAKGNFDSRPTNAALVLSICFTTLGRDHKGKKKGAATLGTVPDNEIQSWWMKAVMENWSWSSDVLDGYCASDKACPPSILRIPFATAFQHLRSSLLSPYQPLRLATFRFLLLPCITRTSSQDRLLRKLQSIEQISIDFEGFKERVNKISTLLIETPQGDRDLELTSTWLLSQLKVNLRPIWAPSVTALASLIKDEPVKGWDVVFHELVTASPKENEQTGEKEAQVPARKLDVLNYENQLLAVLAEAPQVAERFHRSLISFFLSRRMPRYRLSHYLTLFAKFRNPRQIHESARLRSLYISLLSEPDRAVQRQALSCILAYNSSNLKPYEERMVNLVENRGWRVALGQWNFDEVEEHQREEVVDVVMRLLYGLLLNRKGGDKSANSKTPILTTIAKVRDEELAVLVDLMLGPFGGLEQAMEYQKALESGASKDEYALKGLSDEVTKGQMSGFLLLLQDVMRILGPKLSRYWPALFVTTLEITAAVQAEVENAMDVDRDADVDVDTRDEDGQEEGSEEQVEKEVLEEVADDDKTAAESGPSRHSAKLARNARKLAFKRFESFFDSAVAFDYTPYMRAAIKSFISPRLKGFTKENMAVAGTFLPLIVTWSKHSPYLPYLEEYDSSLLPSLFKCLGLDYVGTLVANQILDIIENITRFAKRDTDPVALRIIDANVDCVLENLYSLMERKKIAKSDAAVQRQIEVLLFLAPYIKDETQAGQLLSLLLPLLQRNARTVPEKVKASLLKIIAQLVQRVPTMRTVANETYRNSYSFLSRLLGSLGTKDTREALVEVFAQLATVDEELRAIHPVLKGINTFNKVDKPVVDAQLDALALLNENLHRGLSARQWLPLVHNIFYVIREAEDFPLRNTASLSLRRLVDATAERADPEMGVLFGTLVYRGLLRGLESGSQDARGEVAGILQYATEKSVQVQEILELQPLLMEGRKEDDVFLNLYHVQAGQRSRALRSLGDICETGAISSKTLADIFVPILNGFIIRAANQAQADQAIATLGKVATRLEWPAYFAAWRRYMTLAKLKSNTNKAYARSVVAILDNFHFPMEAVSEAEAVEVAIAAEVVEEAEGAGERPEVENEIVDLEEPARASVEADRLQIYRTVTKQILPELLRFMEARDEVTDKLRIPLAVGVPKVALHLPMSERGAQISRLLTILAQTFRSKSTDIRYLCRDTLFKVITTLGSEYLPALVTELKLALTRGPHLHILASVVHGILKHITAPEYAERMGNLDGCVDDIAGIATEVVFGESAANVQADGFRSGVKEVAGSAARGQEIFTMLAKYISPGRISRALEPVRGIMHETVQLRTMNLVDEVLRRIATGLNANSRLSPQDILVISHSLITQNAKFLQKAPRLKKKDGKVHRDVAVDLKVRRVVERVSDHYATNSFRFVTFGLDLFLTSFKSNRLDLKDTEILSRLEPFVVAIGNTLYSNESKVLVLGFRATAAIVRCPLKATTPAIPAFVKQIMSIIQRSGNTESEVAQTGLKTIATVLDSCPDAEVKESDLTLLLSLIQSDLEETGRQDAPFSLLRSILTRKLLVPEVYDTMDRVAEMMVTNQSSKTQGFCRDLYYIFVTDYPQGKARMKSNMEFLARNLAYAHETGRKSVMEMLNRVLESFKQDLVAQYANLYFLALVMVLANDESSKCREMGANLLSTLFERMDSEQRSSTMTLVQTWSNEGAKPQLRRVSIQLFGLFLPILGQDGRAYVKESLKDLMAVLQGVATAFQARQSDEDVEMAESTGDAKEKLDEEWQLAHQGLTTLAKVARLFPDTLTDFNRISWTTVFSLMNYPHTWVRIAATRFQGALFGAVPVAAPGPELSPDHPLSLASMVKQVNLLCNQLRSENIDASFGLQIVKNLFYIGRCFYLHDSTSQAALTFEVEDDPDMEEAEEEEVWGGVGNSDVENADDDLQDSFSTTQRGEGTPLGWMFSYLSRGAKIAMHERQIAREPKSNWTERPASIVRWFAAMVSQMDANSIEKYLPHMIATLHRIVSGTKLRDDSQYELKTLALELQQLLQEKVGGTKYSYFYSEAQQAAGLAKEERKENETEKAIRDPAAFAKRRHQRELVKRQGKKRKAAAAL</sequence>
<feature type="domain" description="U3 small nucleolar RNA-associated protein 20 C-terminal" evidence="4">
    <location>
        <begin position="2394"/>
        <end position="2676"/>
    </location>
</feature>
<dbReference type="InterPro" id="IPR011989">
    <property type="entry name" value="ARM-like"/>
</dbReference>
<dbReference type="GO" id="GO:0030686">
    <property type="term" value="C:90S preribosome"/>
    <property type="evidence" value="ECO:0007669"/>
    <property type="project" value="TreeGrafter"/>
</dbReference>
<protein>
    <submittedName>
        <fullName evidence="5">Uncharacterized protein</fullName>
    </submittedName>
</protein>
<dbReference type="Pfam" id="PF20416">
    <property type="entry name" value="UTP20"/>
    <property type="match status" value="1"/>
</dbReference>
<keyword evidence="6" id="KW-1185">Reference proteome</keyword>
<dbReference type="Pfam" id="PF07539">
    <property type="entry name" value="UTP20_N"/>
    <property type="match status" value="1"/>
</dbReference>
<dbReference type="STRING" id="1051891.A0A0C3QF97"/>
<dbReference type="PANTHER" id="PTHR17695">
    <property type="entry name" value="SMALL SUBUNIT PROCESSOME COMPONENT 20 HOMOLOG"/>
    <property type="match status" value="1"/>
</dbReference>
<feature type="region of interest" description="Disordered" evidence="1">
    <location>
        <begin position="175"/>
        <end position="195"/>
    </location>
</feature>
<dbReference type="InterPro" id="IPR052575">
    <property type="entry name" value="SSU_processome_comp_20"/>
</dbReference>
<evidence type="ECO:0000259" key="3">
    <source>
        <dbReference type="Pfam" id="PF20416"/>
    </source>
</evidence>
<name>A0A0C3QF97_9AGAM</name>
<feature type="compositionally biased region" description="Acidic residues" evidence="1">
    <location>
        <begin position="1099"/>
        <end position="1111"/>
    </location>
</feature>
<dbReference type="InterPro" id="IPR057525">
    <property type="entry name" value="UTP20_C"/>
</dbReference>
<feature type="compositionally biased region" description="Basic residues" evidence="1">
    <location>
        <begin position="2657"/>
        <end position="2679"/>
    </location>
</feature>
<evidence type="ECO:0000256" key="1">
    <source>
        <dbReference type="SAM" id="MobiDB-lite"/>
    </source>
</evidence>
<reference evidence="5 6" key="1">
    <citation type="submission" date="2014-04" db="EMBL/GenBank/DDBJ databases">
        <authorList>
            <consortium name="DOE Joint Genome Institute"/>
            <person name="Kuo A."/>
            <person name="Girlanda M."/>
            <person name="Perotto S."/>
            <person name="Kohler A."/>
            <person name="Nagy L.G."/>
            <person name="Floudas D."/>
            <person name="Copeland A."/>
            <person name="Barry K.W."/>
            <person name="Cichocki N."/>
            <person name="Veneault-Fourrey C."/>
            <person name="LaButti K."/>
            <person name="Lindquist E.A."/>
            <person name="Lipzen A."/>
            <person name="Lundell T."/>
            <person name="Morin E."/>
            <person name="Murat C."/>
            <person name="Sun H."/>
            <person name="Tunlid A."/>
            <person name="Henrissat B."/>
            <person name="Grigoriev I.V."/>
            <person name="Hibbett D.S."/>
            <person name="Martin F."/>
            <person name="Nordberg H.P."/>
            <person name="Cantor M.N."/>
            <person name="Hua S.X."/>
        </authorList>
    </citation>
    <scope>NUCLEOTIDE SEQUENCE [LARGE SCALE GENOMIC DNA]</scope>
    <source>
        <strain evidence="5 6">MUT 4182</strain>
    </source>
</reference>
<evidence type="ECO:0000313" key="6">
    <source>
        <dbReference type="Proteomes" id="UP000054248"/>
    </source>
</evidence>
<feature type="domain" description="U3 small nucleolar RNA-associated protein 20" evidence="3">
    <location>
        <begin position="1721"/>
        <end position="1943"/>
    </location>
</feature>
<evidence type="ECO:0000259" key="2">
    <source>
        <dbReference type="Pfam" id="PF07539"/>
    </source>
</evidence>
<feature type="region of interest" description="Disordered" evidence="1">
    <location>
        <begin position="2636"/>
        <end position="2679"/>
    </location>
</feature>